<dbReference type="STRING" id="437022.CC99x_01980"/>
<dbReference type="InterPro" id="IPR050480">
    <property type="entry name" value="CysZ-like"/>
</dbReference>
<evidence type="ECO:0000256" key="10">
    <source>
        <dbReference type="ARBA" id="ARBA00023192"/>
    </source>
</evidence>
<name>A0A0Q9YN11_9GAMM</name>
<reference evidence="12" key="1">
    <citation type="submission" date="2015-09" db="EMBL/GenBank/DDBJ databases">
        <title>Draft Genome Sequences of Two Novel Amoeba-resistant Intranuclear Bacteria, Candidatus Berkiella cookevillensis and Candidatus Berkiella aquae.</title>
        <authorList>
            <person name="Mehari Y.T."/>
            <person name="Arivett B.A."/>
            <person name="Farone A.L."/>
            <person name="Gunderson J.H."/>
            <person name="Farone M.B."/>
        </authorList>
    </citation>
    <scope>NUCLEOTIDE SEQUENCE [LARGE SCALE GENOMIC DNA]</scope>
    <source>
        <strain evidence="12">CC99</strain>
    </source>
</reference>
<dbReference type="Pfam" id="PF07264">
    <property type="entry name" value="EI24"/>
    <property type="match status" value="1"/>
</dbReference>
<protein>
    <submittedName>
        <fullName evidence="12">Putative sulfate transport protein CysZ</fullName>
    </submittedName>
    <submittedName>
        <fullName evidence="13">Sulfate transporter CysZ</fullName>
    </submittedName>
</protein>
<evidence type="ECO:0000256" key="8">
    <source>
        <dbReference type="ARBA" id="ARBA00023032"/>
    </source>
</evidence>
<feature type="transmembrane region" description="Helical" evidence="11">
    <location>
        <begin position="26"/>
        <end position="46"/>
    </location>
</feature>
<evidence type="ECO:0000313" key="14">
    <source>
        <dbReference type="Proteomes" id="UP000051494"/>
    </source>
</evidence>
<dbReference type="GO" id="GO:0009675">
    <property type="term" value="F:high-affinity sulfate:proton symporter activity"/>
    <property type="evidence" value="ECO:0007669"/>
    <property type="project" value="TreeGrafter"/>
</dbReference>
<proteinExistence type="predicted"/>
<evidence type="ECO:0000313" key="12">
    <source>
        <dbReference type="EMBL" id="KRG17857.1"/>
    </source>
</evidence>
<sequence length="265" mass="30592">MKDLFLGASYVLLGLRYLFHKKIRKFVFIPLLINMAVFALCFYWGYDILSAKLQSYQASDLPAWLSWMSGIFDWLIAAIKWLVTLLWFILFLFLFSFGGSIAANFFASPFTGLLCESMDEQINHFTAEPRPIFKLITLALSREISKWIYYLPRLIGVGIVCLVLYFIPVVNILATIFLYLFGAWMLAFQYLDYPADNRHHDINVLKKILKQKKMMTYGFGLAIFTLTLVPMLNFIILPLATLSATKLWADHYESLNIASNKEANK</sequence>
<dbReference type="InterPro" id="IPR059112">
    <property type="entry name" value="CysZ/EI24"/>
</dbReference>
<comment type="subcellular location">
    <subcellularLocation>
        <location evidence="1">Membrane</location>
        <topology evidence="1">Multi-pass membrane protein</topology>
    </subcellularLocation>
</comment>
<organism evidence="12">
    <name type="scientific">Candidatus Berkiella cookevillensis</name>
    <dbReference type="NCBI Taxonomy" id="437022"/>
    <lineage>
        <taxon>Bacteria</taxon>
        <taxon>Pseudomonadati</taxon>
        <taxon>Pseudomonadota</taxon>
        <taxon>Gammaproteobacteria</taxon>
        <taxon>Candidatus Berkiellales</taxon>
        <taxon>Candidatus Berkiellaceae</taxon>
        <taxon>Candidatus Berkiella</taxon>
    </lineage>
</organism>
<feature type="transmembrane region" description="Helical" evidence="11">
    <location>
        <begin position="147"/>
        <end position="167"/>
    </location>
</feature>
<reference evidence="13" key="2">
    <citation type="journal article" date="2016" name="Genome Announc.">
        <title>Draft Genome Sequences of Two Novel Amoeba-Resistant Intranuclear Bacteria, 'Candidatus Berkiella cookevillensis' and 'Candidatus Berkiella aquae'.</title>
        <authorList>
            <person name="Mehari Y.T."/>
            <person name="Arivett B.A."/>
            <person name="Farone A.L."/>
            <person name="Gunderson J.H."/>
            <person name="Farone M.B."/>
        </authorList>
    </citation>
    <scope>NUCLEOTIDE SEQUENCE</scope>
    <source>
        <strain evidence="13">CC99</strain>
    </source>
</reference>
<keyword evidence="14" id="KW-1185">Reference proteome</keyword>
<evidence type="ECO:0000256" key="4">
    <source>
        <dbReference type="ARBA" id="ARBA00022519"/>
    </source>
</evidence>
<evidence type="ECO:0000313" key="13">
    <source>
        <dbReference type="EMBL" id="MCS5709036.1"/>
    </source>
</evidence>
<keyword evidence="10" id="KW-0198">Cysteine biosynthesis</keyword>
<dbReference type="AlphaFoldDB" id="A0A0Q9YN11"/>
<dbReference type="GO" id="GO:0019344">
    <property type="term" value="P:cysteine biosynthetic process"/>
    <property type="evidence" value="ECO:0007669"/>
    <property type="project" value="UniProtKB-KW"/>
</dbReference>
<evidence type="ECO:0000256" key="7">
    <source>
        <dbReference type="ARBA" id="ARBA00022989"/>
    </source>
</evidence>
<dbReference type="EMBL" id="LKHV01000011">
    <property type="protein sequence ID" value="KRG17857.1"/>
    <property type="molecule type" value="Genomic_DNA"/>
</dbReference>
<dbReference type="PANTHER" id="PTHR37468:SF1">
    <property type="entry name" value="SULFATE TRANSPORTER CYSZ"/>
    <property type="match status" value="1"/>
</dbReference>
<evidence type="ECO:0000256" key="11">
    <source>
        <dbReference type="SAM" id="Phobius"/>
    </source>
</evidence>
<keyword evidence="7 11" id="KW-1133">Transmembrane helix</keyword>
<keyword evidence="9 11" id="KW-0472">Membrane</keyword>
<dbReference type="RefSeq" id="WP_057625087.1">
    <property type="nucleotide sequence ID" value="NZ_LKHV02000001.1"/>
</dbReference>
<evidence type="ECO:0000256" key="6">
    <source>
        <dbReference type="ARBA" id="ARBA00022692"/>
    </source>
</evidence>
<dbReference type="OrthoDB" id="5292355at2"/>
<keyword evidence="2" id="KW-0813">Transport</keyword>
<gene>
    <name evidence="13" type="primary">cysZ</name>
    <name evidence="13" type="ORF">CC99x_008985</name>
    <name evidence="12" type="ORF">CC99x_01980</name>
</gene>
<keyword evidence="6 11" id="KW-0812">Transmembrane</keyword>
<dbReference type="EMBL" id="LKHV02000001">
    <property type="protein sequence ID" value="MCS5709036.1"/>
    <property type="molecule type" value="Genomic_DNA"/>
</dbReference>
<keyword evidence="8" id="KW-0764">Sulfate transport</keyword>
<keyword evidence="3" id="KW-1003">Cell membrane</keyword>
<dbReference type="GO" id="GO:0005886">
    <property type="term" value="C:plasma membrane"/>
    <property type="evidence" value="ECO:0007669"/>
    <property type="project" value="TreeGrafter"/>
</dbReference>
<evidence type="ECO:0000256" key="1">
    <source>
        <dbReference type="ARBA" id="ARBA00004141"/>
    </source>
</evidence>
<dbReference type="PANTHER" id="PTHR37468">
    <property type="entry name" value="SULFATE TRANSPORTER CYSZ"/>
    <property type="match status" value="1"/>
</dbReference>
<comment type="caution">
    <text evidence="12">The sequence shown here is derived from an EMBL/GenBank/DDBJ whole genome shotgun (WGS) entry which is preliminary data.</text>
</comment>
<evidence type="ECO:0000256" key="9">
    <source>
        <dbReference type="ARBA" id="ARBA00023136"/>
    </source>
</evidence>
<accession>A0A0Q9YN11</accession>
<reference evidence="13" key="3">
    <citation type="submission" date="2021-06" db="EMBL/GenBank/DDBJ databases">
        <title>Genomic Description and Analysis of Intracellular Bacteria, Candidatus Berkiella cookevillensis and Candidatus Berkiella aquae.</title>
        <authorList>
            <person name="Kidane D.T."/>
            <person name="Mehari Y.T."/>
            <person name="Rice F.C."/>
            <person name="Arivett B.A."/>
            <person name="Farone A.L."/>
            <person name="Berk S.G."/>
            <person name="Farone M.B."/>
        </authorList>
    </citation>
    <scope>NUCLEOTIDE SEQUENCE</scope>
    <source>
        <strain evidence="13">CC99</strain>
    </source>
</reference>
<dbReference type="NCBIfam" id="NF003433">
    <property type="entry name" value="PRK04949.1"/>
    <property type="match status" value="1"/>
</dbReference>
<evidence type="ECO:0000256" key="2">
    <source>
        <dbReference type="ARBA" id="ARBA00022448"/>
    </source>
</evidence>
<evidence type="ECO:0000256" key="5">
    <source>
        <dbReference type="ARBA" id="ARBA00022605"/>
    </source>
</evidence>
<keyword evidence="4" id="KW-0997">Cell inner membrane</keyword>
<keyword evidence="5" id="KW-0028">Amino-acid biosynthesis</keyword>
<feature type="transmembrane region" description="Helical" evidence="11">
    <location>
        <begin position="214"/>
        <end position="237"/>
    </location>
</feature>
<dbReference type="Proteomes" id="UP000051494">
    <property type="component" value="Unassembled WGS sequence"/>
</dbReference>
<evidence type="ECO:0000256" key="3">
    <source>
        <dbReference type="ARBA" id="ARBA00022475"/>
    </source>
</evidence>
<dbReference type="GO" id="GO:0000103">
    <property type="term" value="P:sulfate assimilation"/>
    <property type="evidence" value="ECO:0007669"/>
    <property type="project" value="TreeGrafter"/>
</dbReference>